<reference evidence="1" key="1">
    <citation type="journal article" date="2010" name="BMC Genomics">
        <title>Transcriptome analysis of the sex pheromone gland of the noctuid moth Heliothis virescens.</title>
        <authorList>
            <person name="Vogel H."/>
            <person name="Heidel A.J."/>
            <person name="Heckel D.G."/>
            <person name="Groot A.T."/>
        </authorList>
    </citation>
    <scope>NUCLEOTIDE SEQUENCE</scope>
</reference>
<gene>
    <name evidence="1" type="ORF">hvpg0027</name>
</gene>
<dbReference type="SUPFAM" id="SSF47565">
    <property type="entry name" value="Insect pheromone/odorant-binding proteins"/>
    <property type="match status" value="1"/>
</dbReference>
<dbReference type="GO" id="GO:0005549">
    <property type="term" value="F:odorant binding"/>
    <property type="evidence" value="ECO:0007669"/>
    <property type="project" value="InterPro"/>
</dbReference>
<dbReference type="Pfam" id="PF01395">
    <property type="entry name" value="PBP_GOBP"/>
    <property type="match status" value="1"/>
</dbReference>
<organism evidence="1">
    <name type="scientific">Heliothis virescens</name>
    <name type="common">Tobacco budworm moth</name>
    <dbReference type="NCBI Taxonomy" id="7102"/>
    <lineage>
        <taxon>Eukaryota</taxon>
        <taxon>Metazoa</taxon>
        <taxon>Ecdysozoa</taxon>
        <taxon>Arthropoda</taxon>
        <taxon>Hexapoda</taxon>
        <taxon>Insecta</taxon>
        <taxon>Pterygota</taxon>
        <taxon>Neoptera</taxon>
        <taxon>Endopterygota</taxon>
        <taxon>Lepidoptera</taxon>
        <taxon>Glossata</taxon>
        <taxon>Ditrysia</taxon>
        <taxon>Noctuoidea</taxon>
        <taxon>Noctuidae</taxon>
        <taxon>Heliothinae</taxon>
        <taxon>Heliothis</taxon>
    </lineage>
</organism>
<dbReference type="EMBL" id="EZ407155">
    <property type="protein sequence ID" value="ACX53717.1"/>
    <property type="molecule type" value="mRNA"/>
</dbReference>
<dbReference type="InterPro" id="IPR036728">
    <property type="entry name" value="PBP_GOBP_sf"/>
</dbReference>
<sequence>MEDLAKDFSLCVFDKSGVIEPDGKFNADAAMTLMSAFKIDDDEAADLLKNCMAVRRRNEKPTAWEIFNCVGQAEPFTRELVLVVLG</sequence>
<dbReference type="CDD" id="cd23992">
    <property type="entry name" value="PBP_GOBP"/>
    <property type="match status" value="1"/>
</dbReference>
<proteinExistence type="evidence at transcript level"/>
<evidence type="ECO:0000313" key="1">
    <source>
        <dbReference type="EMBL" id="ACX53717.1"/>
    </source>
</evidence>
<name>D2SNM6_HELVI</name>
<protein>
    <submittedName>
        <fullName evidence="1">Odorant binding protein</fullName>
    </submittedName>
</protein>
<dbReference type="AlphaFoldDB" id="D2SNM6"/>
<dbReference type="InterPro" id="IPR006170">
    <property type="entry name" value="PBP/GOBP"/>
</dbReference>
<dbReference type="Gene3D" id="1.10.238.20">
    <property type="entry name" value="Pheromone/general odorant binding protein domain"/>
    <property type="match status" value="1"/>
</dbReference>
<accession>D2SNM6</accession>